<accession>C8S4J0</accession>
<dbReference type="eggNOG" id="COG0036">
    <property type="taxonomic scope" value="Bacteria"/>
</dbReference>
<dbReference type="Pfam" id="PF00834">
    <property type="entry name" value="Ribul_P_3_epim"/>
    <property type="match status" value="1"/>
</dbReference>
<dbReference type="GO" id="GO:0004750">
    <property type="term" value="F:D-ribulose-phosphate 3-epimerase activity"/>
    <property type="evidence" value="ECO:0007669"/>
    <property type="project" value="UniProtKB-EC"/>
</dbReference>
<dbReference type="Gene3D" id="3.20.20.70">
    <property type="entry name" value="Aldolase class I"/>
    <property type="match status" value="1"/>
</dbReference>
<protein>
    <submittedName>
        <fullName evidence="3">Ribulose-phosphate 3-epimerase</fullName>
        <ecNumber evidence="3">5.1.3.1</ecNumber>
    </submittedName>
</protein>
<reference evidence="3 4" key="1">
    <citation type="submission" date="2009-08" db="EMBL/GenBank/DDBJ databases">
        <title>The draft genome of Rhodobacter sp. SW2.</title>
        <authorList>
            <consortium name="US DOE Joint Genome Institute (JGI-PGF)"/>
            <person name="Lucas S."/>
            <person name="Copeland A."/>
            <person name="Lapidus A."/>
            <person name="Glavina del Rio T."/>
            <person name="Tice H."/>
            <person name="Bruce D."/>
            <person name="Goodwin L."/>
            <person name="Pitluck S."/>
            <person name="Larimer F."/>
            <person name="Land M.L."/>
            <person name="Hauser L."/>
            <person name="Emerson D."/>
        </authorList>
    </citation>
    <scope>NUCLEOTIDE SEQUENCE [LARGE SCALE GENOMIC DNA]</scope>
    <source>
        <strain evidence="3 4">SW2</strain>
    </source>
</reference>
<dbReference type="PANTHER" id="PTHR11749">
    <property type="entry name" value="RIBULOSE-5-PHOSPHATE-3-EPIMERASE"/>
    <property type="match status" value="1"/>
</dbReference>
<evidence type="ECO:0000256" key="1">
    <source>
        <dbReference type="ARBA" id="ARBA00022723"/>
    </source>
</evidence>
<dbReference type="Proteomes" id="UP000010121">
    <property type="component" value="Unassembled WGS sequence"/>
</dbReference>
<dbReference type="InterPro" id="IPR011060">
    <property type="entry name" value="RibuloseP-bd_barrel"/>
</dbReference>
<organism evidence="3 4">
    <name type="scientific">Rhodobacter ferrooxidans</name>
    <dbReference type="NCBI Taxonomy" id="371731"/>
    <lineage>
        <taxon>Bacteria</taxon>
        <taxon>Pseudomonadati</taxon>
        <taxon>Pseudomonadota</taxon>
        <taxon>Alphaproteobacteria</taxon>
        <taxon>Rhodobacterales</taxon>
        <taxon>Rhodobacter group</taxon>
        <taxon>Rhodobacter</taxon>
    </lineage>
</organism>
<dbReference type="RefSeq" id="WP_008032375.1">
    <property type="nucleotide sequence ID" value="NZ_ACYY01000026.1"/>
</dbReference>
<dbReference type="GO" id="GO:0046872">
    <property type="term" value="F:metal ion binding"/>
    <property type="evidence" value="ECO:0007669"/>
    <property type="project" value="UniProtKB-KW"/>
</dbReference>
<dbReference type="InterPro" id="IPR013785">
    <property type="entry name" value="Aldolase_TIM"/>
</dbReference>
<dbReference type="InterPro" id="IPR000056">
    <property type="entry name" value="Ribul_P_3_epim-like"/>
</dbReference>
<dbReference type="OrthoDB" id="5676666at2"/>
<keyword evidence="2 3" id="KW-0413">Isomerase</keyword>
<comment type="caution">
    <text evidence="3">The sequence shown here is derived from an EMBL/GenBank/DDBJ whole genome shotgun (WGS) entry which is preliminary data.</text>
</comment>
<sequence length="242" mass="24574">MAPDLQPLRKRCSGISAGLFAASSGRLEAAADQLRHWGGGIVHFDVMDGEFVPQITGGPAFLAVSHNSLLRDVHLMVALPERQIEAFARAGADILTVHAEAAGAAAALAAIRAVSERLGRAILAGLAVMPGTALEQLEPLLALQPDLILVLSLDPRNSLPADLPAACARLAALRAGAAAGTVFAIDGGITEATVAQAAACGPDVIVSGSAIFGAADPAAAFGRLTDAWAEGRRKLAEAADGR</sequence>
<dbReference type="AlphaFoldDB" id="C8S4J0"/>
<evidence type="ECO:0000256" key="2">
    <source>
        <dbReference type="ARBA" id="ARBA00023235"/>
    </source>
</evidence>
<dbReference type="EMBL" id="ACYY01000026">
    <property type="protein sequence ID" value="EEW24073.1"/>
    <property type="molecule type" value="Genomic_DNA"/>
</dbReference>
<dbReference type="EC" id="5.1.3.1" evidence="3"/>
<dbReference type="GO" id="GO:0005975">
    <property type="term" value="P:carbohydrate metabolic process"/>
    <property type="evidence" value="ECO:0007669"/>
    <property type="project" value="InterPro"/>
</dbReference>
<dbReference type="STRING" id="371731.Rsw2DRAFT_2968"/>
<keyword evidence="4" id="KW-1185">Reference proteome</keyword>
<gene>
    <name evidence="3" type="ORF">Rsw2DRAFT_2968</name>
</gene>
<name>C8S4J0_9RHOB</name>
<dbReference type="SUPFAM" id="SSF51366">
    <property type="entry name" value="Ribulose-phoshate binding barrel"/>
    <property type="match status" value="1"/>
</dbReference>
<proteinExistence type="predicted"/>
<keyword evidence="1" id="KW-0479">Metal-binding</keyword>
<evidence type="ECO:0000313" key="4">
    <source>
        <dbReference type="Proteomes" id="UP000010121"/>
    </source>
</evidence>
<evidence type="ECO:0000313" key="3">
    <source>
        <dbReference type="EMBL" id="EEW24073.1"/>
    </source>
</evidence>